<gene>
    <name evidence="2" type="ORF">Q5P01_008643</name>
</gene>
<keyword evidence="3" id="KW-1185">Reference proteome</keyword>
<dbReference type="AlphaFoldDB" id="A0AA88SWP2"/>
<organism evidence="2 3">
    <name type="scientific">Channa striata</name>
    <name type="common">Snakehead murrel</name>
    <name type="synonym">Ophicephalus striatus</name>
    <dbReference type="NCBI Taxonomy" id="64152"/>
    <lineage>
        <taxon>Eukaryota</taxon>
        <taxon>Metazoa</taxon>
        <taxon>Chordata</taxon>
        <taxon>Craniata</taxon>
        <taxon>Vertebrata</taxon>
        <taxon>Euteleostomi</taxon>
        <taxon>Actinopterygii</taxon>
        <taxon>Neopterygii</taxon>
        <taxon>Teleostei</taxon>
        <taxon>Neoteleostei</taxon>
        <taxon>Acanthomorphata</taxon>
        <taxon>Anabantaria</taxon>
        <taxon>Anabantiformes</taxon>
        <taxon>Channoidei</taxon>
        <taxon>Channidae</taxon>
        <taxon>Channa</taxon>
    </lineage>
</organism>
<feature type="chain" id="PRO_5041690989" evidence="1">
    <location>
        <begin position="21"/>
        <end position="136"/>
    </location>
</feature>
<comment type="caution">
    <text evidence="2">The sequence shown here is derived from an EMBL/GenBank/DDBJ whole genome shotgun (WGS) entry which is preliminary data.</text>
</comment>
<evidence type="ECO:0000313" key="2">
    <source>
        <dbReference type="EMBL" id="KAK2848809.1"/>
    </source>
</evidence>
<dbReference type="EMBL" id="JAUPFM010000006">
    <property type="protein sequence ID" value="KAK2848809.1"/>
    <property type="molecule type" value="Genomic_DNA"/>
</dbReference>
<sequence length="136" mass="15873">MEQYLRIALWMFLLMGYLQARPTISSDLCFECLREVSCEQNVTFISPTNVKDKCYNAALKSFENGLFHAKKNCSDENARMDDTLHTLPTMKHYKTKHSPDANSTECKWENEASRKQFANFVNDFEDFIQRLLTNQA</sequence>
<dbReference type="InterPro" id="IPR009079">
    <property type="entry name" value="4_helix_cytokine-like_core"/>
</dbReference>
<evidence type="ECO:0000313" key="3">
    <source>
        <dbReference type="Proteomes" id="UP001187415"/>
    </source>
</evidence>
<name>A0AA88SWP2_CHASR</name>
<evidence type="ECO:0000256" key="1">
    <source>
        <dbReference type="SAM" id="SignalP"/>
    </source>
</evidence>
<keyword evidence="1" id="KW-0732">Signal</keyword>
<protein>
    <submittedName>
        <fullName evidence="2">Uncharacterized protein</fullName>
    </submittedName>
</protein>
<proteinExistence type="predicted"/>
<dbReference type="SUPFAM" id="SSF47266">
    <property type="entry name" value="4-helical cytokines"/>
    <property type="match status" value="1"/>
</dbReference>
<dbReference type="Gene3D" id="1.20.1250.70">
    <property type="entry name" value="Interleukin-15/Interleukin-21"/>
    <property type="match status" value="1"/>
</dbReference>
<dbReference type="Proteomes" id="UP001187415">
    <property type="component" value="Unassembled WGS sequence"/>
</dbReference>
<feature type="signal peptide" evidence="1">
    <location>
        <begin position="1"/>
        <end position="20"/>
    </location>
</feature>
<accession>A0AA88SWP2</accession>
<reference evidence="2" key="1">
    <citation type="submission" date="2023-07" db="EMBL/GenBank/DDBJ databases">
        <title>Chromosome-level Genome Assembly of Striped Snakehead (Channa striata).</title>
        <authorList>
            <person name="Liu H."/>
        </authorList>
    </citation>
    <scope>NUCLEOTIDE SEQUENCE</scope>
    <source>
        <strain evidence="2">Gz</strain>
        <tissue evidence="2">Muscle</tissue>
    </source>
</reference>